<dbReference type="Proteomes" id="UP000186308">
    <property type="component" value="Unassembled WGS sequence"/>
</dbReference>
<keyword evidence="2" id="KW-1185">Reference proteome</keyword>
<reference evidence="1 2" key="1">
    <citation type="submission" date="2017-01" db="EMBL/GenBank/DDBJ databases">
        <authorList>
            <person name="Varghese N."/>
            <person name="Submissions S."/>
        </authorList>
    </citation>
    <scope>NUCLEOTIDE SEQUENCE [LARGE SCALE GENOMIC DNA]</scope>
    <source>
        <strain evidence="1 2">ATCC 35905</strain>
    </source>
</reference>
<sequence length="139" mass="14278">MTRQAREKLNLKLKLRNRLARVILAGFGLVLAGRSVDYAAAQTITGTIGPSVQRFSPAGQPLGAIAASRLIGHHIAGPETNLGLVPVTTARGTIYIRALGLTTTGALPPPPASNCIGNYAPPGDNQIGMTNGLGGSCPK</sequence>
<proteinExistence type="predicted"/>
<dbReference type="AlphaFoldDB" id="A0A8G2FHY6"/>
<name>A0A8G2FHY6_ACIRU</name>
<evidence type="ECO:0000313" key="2">
    <source>
        <dbReference type="Proteomes" id="UP000186308"/>
    </source>
</evidence>
<dbReference type="EMBL" id="FTNE01000057">
    <property type="protein sequence ID" value="SIR56616.1"/>
    <property type="molecule type" value="Genomic_DNA"/>
</dbReference>
<evidence type="ECO:0000313" key="1">
    <source>
        <dbReference type="EMBL" id="SIR56616.1"/>
    </source>
</evidence>
<protein>
    <submittedName>
        <fullName evidence="1">Uncharacterized protein</fullName>
    </submittedName>
</protein>
<gene>
    <name evidence="1" type="ORF">SAMN05421828_1575</name>
</gene>
<organism evidence="1 2">
    <name type="scientific">Acidiphilium rubrum</name>
    <dbReference type="NCBI Taxonomy" id="526"/>
    <lineage>
        <taxon>Bacteria</taxon>
        <taxon>Pseudomonadati</taxon>
        <taxon>Pseudomonadota</taxon>
        <taxon>Alphaproteobacteria</taxon>
        <taxon>Acetobacterales</taxon>
        <taxon>Acidocellaceae</taxon>
        <taxon>Acidiphilium</taxon>
    </lineage>
</organism>
<accession>A0A8G2FHY6</accession>
<comment type="caution">
    <text evidence="1">The sequence shown here is derived from an EMBL/GenBank/DDBJ whole genome shotgun (WGS) entry which is preliminary data.</text>
</comment>